<evidence type="ECO:0000313" key="3">
    <source>
        <dbReference type="EMBL" id="SHF05676.1"/>
    </source>
</evidence>
<dbReference type="Proteomes" id="UP000184295">
    <property type="component" value="Unassembled WGS sequence"/>
</dbReference>
<dbReference type="SUPFAM" id="SSF53448">
    <property type="entry name" value="Nucleotide-diphospho-sugar transferases"/>
    <property type="match status" value="2"/>
</dbReference>
<feature type="domain" description="Glycosyltransferase 2-like" evidence="2">
    <location>
        <begin position="518"/>
        <end position="699"/>
    </location>
</feature>
<proteinExistence type="predicted"/>
<dbReference type="InterPro" id="IPR001173">
    <property type="entry name" value="Glyco_trans_2-like"/>
</dbReference>
<organism evidence="3 4">
    <name type="scientific">Ferrithrix thermotolerans DSM 19514</name>
    <dbReference type="NCBI Taxonomy" id="1121881"/>
    <lineage>
        <taxon>Bacteria</taxon>
        <taxon>Bacillati</taxon>
        <taxon>Actinomycetota</taxon>
        <taxon>Acidimicrobiia</taxon>
        <taxon>Acidimicrobiales</taxon>
        <taxon>Acidimicrobiaceae</taxon>
        <taxon>Ferrithrix</taxon>
    </lineage>
</organism>
<accession>A0A1M4YJV5</accession>
<keyword evidence="1" id="KW-0175">Coiled coil</keyword>
<name>A0A1M4YJV5_9ACTN</name>
<dbReference type="Pfam" id="PF00535">
    <property type="entry name" value="Glycos_transf_2"/>
    <property type="match status" value="1"/>
</dbReference>
<dbReference type="Gene3D" id="3.90.550.10">
    <property type="entry name" value="Spore Coat Polysaccharide Biosynthesis Protein SpsA, Chain A"/>
    <property type="match status" value="2"/>
</dbReference>
<keyword evidence="3" id="KW-0808">Transferase</keyword>
<feature type="coiled-coil region" evidence="1">
    <location>
        <begin position="1"/>
        <end position="42"/>
    </location>
</feature>
<dbReference type="InterPro" id="IPR029044">
    <property type="entry name" value="Nucleotide-diphossugar_trans"/>
</dbReference>
<dbReference type="AlphaFoldDB" id="A0A1M4YJV5"/>
<reference evidence="4" key="1">
    <citation type="submission" date="2016-11" db="EMBL/GenBank/DDBJ databases">
        <authorList>
            <person name="Varghese N."/>
            <person name="Submissions S."/>
        </authorList>
    </citation>
    <scope>NUCLEOTIDE SEQUENCE [LARGE SCALE GENOMIC DNA]</scope>
    <source>
        <strain evidence="4">DSM 19514</strain>
    </source>
</reference>
<evidence type="ECO:0000313" key="4">
    <source>
        <dbReference type="Proteomes" id="UP000184295"/>
    </source>
</evidence>
<evidence type="ECO:0000256" key="1">
    <source>
        <dbReference type="SAM" id="Coils"/>
    </source>
</evidence>
<dbReference type="PANTHER" id="PTHR43179:SF7">
    <property type="entry name" value="RHAMNOSYLTRANSFERASE WBBL"/>
    <property type="match status" value="1"/>
</dbReference>
<keyword evidence="4" id="KW-1185">Reference proteome</keyword>
<dbReference type="PANTHER" id="PTHR43179">
    <property type="entry name" value="RHAMNOSYLTRANSFERASE WBBL"/>
    <property type="match status" value="1"/>
</dbReference>
<evidence type="ECO:0000259" key="2">
    <source>
        <dbReference type="Pfam" id="PF00535"/>
    </source>
</evidence>
<dbReference type="EMBL" id="FQUL01000074">
    <property type="protein sequence ID" value="SHF05676.1"/>
    <property type="molecule type" value="Genomic_DNA"/>
</dbReference>
<gene>
    <name evidence="3" type="ORF">SAMN02745225_02350</name>
</gene>
<dbReference type="STRING" id="1121881.SAMN02745225_02350"/>
<sequence>MDSDQGNVDKLREALAEQNQMIDELSADLAEHKRLLGEAYAKIEDCSHNVELLNLQIEQIHSSTSWRATSLLRYTAAALKRLLTRLPIRYTKSSALPCTYVPQAYCNVLGGKAQINLGTVPYHSKASHEILIRVFSDQISNRFRLYVLSYDQASQILSGPYHLQSQSWYRIRYTCFGSTVALVAYGIRGDFRMELRKTRRMSLSVPKTFNAPHQYEQLSNPDSRYSSWVEQHETIHRLRDERLLGASRLEKQHAFITYVVVIRSAREHLAYKSSIESIKSQANSRWRLVLVLPRDISTEDRIYLKTLSKRDHRILLVTDVASDLPYPSLLALVCNELASDFVAFVDDQDELDTLATDYLLAQYTRDETIQMIYSDEDLIDDYGERSYPYFKPELSPALEIEQDYIGNLCAFKTSTFVELCSNDMLSLIQHPWALKLSFLKQIDWQRNRTRRIPEILYHQRITDASVPISDNIRKNATNNESVRQLLKVLLPDFNYESIVSWCRDKEQGQKCSISCFVSILISTSGRYEIIEPCLTSILELTIFDNFEVIVRIDTSEALTAQTIAFLNHVAEDQRVNVHYHFRPRGVPFNYAAANNQMAKSATGDILVLLNDDIKITDPYWLVRLVATFGLPKTGIVGALLLYPDGTVQHGGALLGVDGLVANVYTLRDCHDAGYHGQMQMIRNVSAVIGACLAIHRELFLEVGGLDEEHFPNAFNDTDLCLKVLDNGYYIVQNPYIRIIHLESITRGLDNTSYKVWRFQRDGKLFRARWFEYIDADPFYNPNLSLRHSNEYEIEC</sequence>
<protein>
    <submittedName>
        <fullName evidence="3">Glycosyltransferase, GT2 family</fullName>
    </submittedName>
</protein>
<dbReference type="GO" id="GO:0016740">
    <property type="term" value="F:transferase activity"/>
    <property type="evidence" value="ECO:0007669"/>
    <property type="project" value="UniProtKB-KW"/>
</dbReference>